<reference evidence="2" key="2">
    <citation type="submission" date="2024-10" db="UniProtKB">
        <authorList>
            <consortium name="EnsemblProtists"/>
        </authorList>
    </citation>
    <scope>IDENTIFICATION</scope>
</reference>
<dbReference type="AlphaFoldDB" id="A0A0D3I6V1"/>
<dbReference type="OMA" id="EWPRPDA"/>
<dbReference type="eggNOG" id="KOG2422">
    <property type="taxonomic scope" value="Eukaryota"/>
</dbReference>
<dbReference type="Pfam" id="PF04910">
    <property type="entry name" value="Tcf25"/>
    <property type="match status" value="1"/>
</dbReference>
<feature type="compositionally biased region" description="Acidic residues" evidence="1">
    <location>
        <begin position="115"/>
        <end position="124"/>
    </location>
</feature>
<dbReference type="PANTHER" id="PTHR22684:SF0">
    <property type="entry name" value="RIBOSOME QUALITY CONTROL COMPLEX SUBUNIT TCF25"/>
    <property type="match status" value="1"/>
</dbReference>
<dbReference type="GO" id="GO:1990112">
    <property type="term" value="C:RQC complex"/>
    <property type="evidence" value="ECO:0007669"/>
    <property type="project" value="TreeGrafter"/>
</dbReference>
<dbReference type="InterPro" id="IPR006994">
    <property type="entry name" value="TCF25/Rqc1"/>
</dbReference>
<protein>
    <recommendedName>
        <fullName evidence="4">Transcription factor 25</fullName>
    </recommendedName>
</protein>
<evidence type="ECO:0000256" key="1">
    <source>
        <dbReference type="SAM" id="MobiDB-lite"/>
    </source>
</evidence>
<name>A0A0D3I6V1_EMIH1</name>
<dbReference type="RefSeq" id="XP_005759415.1">
    <property type="nucleotide sequence ID" value="XM_005759358.1"/>
</dbReference>
<dbReference type="PaxDb" id="2903-EOD06986"/>
<reference evidence="3" key="1">
    <citation type="journal article" date="2013" name="Nature">
        <title>Pan genome of the phytoplankton Emiliania underpins its global distribution.</title>
        <authorList>
            <person name="Read B.A."/>
            <person name="Kegel J."/>
            <person name="Klute M.J."/>
            <person name="Kuo A."/>
            <person name="Lefebvre S.C."/>
            <person name="Maumus F."/>
            <person name="Mayer C."/>
            <person name="Miller J."/>
            <person name="Monier A."/>
            <person name="Salamov A."/>
            <person name="Young J."/>
            <person name="Aguilar M."/>
            <person name="Claverie J.M."/>
            <person name="Frickenhaus S."/>
            <person name="Gonzalez K."/>
            <person name="Herman E.K."/>
            <person name="Lin Y.C."/>
            <person name="Napier J."/>
            <person name="Ogata H."/>
            <person name="Sarno A.F."/>
            <person name="Shmutz J."/>
            <person name="Schroeder D."/>
            <person name="de Vargas C."/>
            <person name="Verret F."/>
            <person name="von Dassow P."/>
            <person name="Valentin K."/>
            <person name="Van de Peer Y."/>
            <person name="Wheeler G."/>
            <person name="Dacks J.B."/>
            <person name="Delwiche C.F."/>
            <person name="Dyhrman S.T."/>
            <person name="Glockner G."/>
            <person name="John U."/>
            <person name="Richards T."/>
            <person name="Worden A.Z."/>
            <person name="Zhang X."/>
            <person name="Grigoriev I.V."/>
            <person name="Allen A.E."/>
            <person name="Bidle K."/>
            <person name="Borodovsky M."/>
            <person name="Bowler C."/>
            <person name="Brownlee C."/>
            <person name="Cock J.M."/>
            <person name="Elias M."/>
            <person name="Gladyshev V.N."/>
            <person name="Groth M."/>
            <person name="Guda C."/>
            <person name="Hadaegh A."/>
            <person name="Iglesias-Rodriguez M.D."/>
            <person name="Jenkins J."/>
            <person name="Jones B.M."/>
            <person name="Lawson T."/>
            <person name="Leese F."/>
            <person name="Lindquist E."/>
            <person name="Lobanov A."/>
            <person name="Lomsadze A."/>
            <person name="Malik S.B."/>
            <person name="Marsh M.E."/>
            <person name="Mackinder L."/>
            <person name="Mock T."/>
            <person name="Mueller-Roeber B."/>
            <person name="Pagarete A."/>
            <person name="Parker M."/>
            <person name="Probert I."/>
            <person name="Quesneville H."/>
            <person name="Raines C."/>
            <person name="Rensing S.A."/>
            <person name="Riano-Pachon D.M."/>
            <person name="Richier S."/>
            <person name="Rokitta S."/>
            <person name="Shiraiwa Y."/>
            <person name="Soanes D.M."/>
            <person name="van der Giezen M."/>
            <person name="Wahlund T.M."/>
            <person name="Williams B."/>
            <person name="Wilson W."/>
            <person name="Wolfe G."/>
            <person name="Wurch L.L."/>
        </authorList>
    </citation>
    <scope>NUCLEOTIDE SEQUENCE</scope>
</reference>
<dbReference type="PANTHER" id="PTHR22684">
    <property type="entry name" value="NULP1-RELATED"/>
    <property type="match status" value="1"/>
</dbReference>
<sequence length="481" mass="51056">MSRLLQRARAAQSDPPQDVDGASSDSDEGESDSPAASPARQRGFSALLGSDESEEESEEASDDDAEPEEEEQRGKGAVCEQPGEVGATSERPSTPPEPRVRRGRAKNKPRAEGRAEEEEDEEEALLAAAQEQARAAAAAAAAAEQEASTWRVEPQSLNAETELRRRFGARAVRAAQHEMRQQARGLGGRGGRGRAAPRRRGLLITPKAEWPRPDAARQGGAEWPRPDAAYQQSVLGGGEGGQVLYTYQPTARHAALRRERELEMLVQHTADPQALFDLVRHEPGHVEALLQLHAVARQTGQRERAVEHLERALYSLELGFHPTFAQAWLRGEARLDYDQPANRPLFTALHLHAAGLSQRGCPAAALAAATLLLSLDRSDPTSVLLWLDSLALRAGRPHLLAELERDLPVAASLPGWAFSAALAARLAAAELPAPSDPSSAAAASAAAASASAAAASATGRLASALLAFPEGLPALLPSSSA</sequence>
<dbReference type="STRING" id="2903.R1D7S8"/>
<keyword evidence="3" id="KW-1185">Reference proteome</keyword>
<dbReference type="Proteomes" id="UP000013827">
    <property type="component" value="Unassembled WGS sequence"/>
</dbReference>
<dbReference type="HOGENOM" id="CLU_568161_0_0_1"/>
<organism evidence="2 3">
    <name type="scientific">Emiliania huxleyi (strain CCMP1516)</name>
    <dbReference type="NCBI Taxonomy" id="280463"/>
    <lineage>
        <taxon>Eukaryota</taxon>
        <taxon>Haptista</taxon>
        <taxon>Haptophyta</taxon>
        <taxon>Prymnesiophyceae</taxon>
        <taxon>Isochrysidales</taxon>
        <taxon>Noelaerhabdaceae</taxon>
        <taxon>Emiliania</taxon>
    </lineage>
</organism>
<dbReference type="GeneID" id="17253134"/>
<evidence type="ECO:0000313" key="2">
    <source>
        <dbReference type="EnsemblProtists" id="EOD06986"/>
    </source>
</evidence>
<dbReference type="EnsemblProtists" id="EOD06986">
    <property type="protein sequence ID" value="EOD06986"/>
    <property type="gene ID" value="EMIHUDRAFT_438635"/>
</dbReference>
<feature type="compositionally biased region" description="Low complexity" evidence="1">
    <location>
        <begin position="125"/>
        <end position="147"/>
    </location>
</feature>
<feature type="region of interest" description="Disordered" evidence="1">
    <location>
        <begin position="1"/>
        <end position="153"/>
    </location>
</feature>
<feature type="compositionally biased region" description="Acidic residues" evidence="1">
    <location>
        <begin position="51"/>
        <end position="71"/>
    </location>
</feature>
<evidence type="ECO:0008006" key="4">
    <source>
        <dbReference type="Google" id="ProtNLM"/>
    </source>
</evidence>
<proteinExistence type="predicted"/>
<dbReference type="KEGG" id="ehx:EMIHUDRAFT_438635"/>
<accession>A0A0D3I6V1</accession>
<evidence type="ECO:0000313" key="3">
    <source>
        <dbReference type="Proteomes" id="UP000013827"/>
    </source>
</evidence>